<evidence type="ECO:0000313" key="17">
    <source>
        <dbReference type="EMBL" id="SEA32937.1"/>
    </source>
</evidence>
<evidence type="ECO:0000256" key="7">
    <source>
        <dbReference type="ARBA" id="ARBA00022692"/>
    </source>
</evidence>
<sequence length="590" mass="66760">MKLKKWLVSSLRTKLLVMFILLTVIPLIIVGMVSYVKSIHIISQNASTSAQLQASQASQQINVIFEDVQRFTEIGNQESTVQFLLSTDNSYEDAKDILIMFDFYRKIYPHSDNIRDIKIFNLDGRVISESDGVNQLERIPKNDPKFKNLLLREEQSIIIPTTINDTPVISITSSVISEITGEVIGFINILVDATAIEQILNETSLGDTGSFYIESEFGESIFFPTKSKPGRASITNREMIRKTNSGVIMNQSGTTATVFDTVDSTGWKVIGQAPVKEIMSEANEIRTLIVVTVVCSILFTITLYYFISLRMIRPIRHLKEKMKLASDGNLDVKVYNESSDEIADLSNSFNIMISKIKSLLQQSLEEQKQLTNAEFRALQNQINPHFLYNTLDNIIWMAESKKSTEVIEMTTALSRFFRITLSGGKDWITIEDELEHIRSYLVIQKIRYRDILYVSFHINEQILPHKILKLTLQPLIENAIYHGIKNQRGKGLIIIKGDFDLDGNIRIEIIDNGQGIKEERLNEIQEQLDRGLPMRGGNSGIGMYNVQQRIQLFFGKAYGLTVNSRYGGGTIISLTIPAEGESNEKDISFG</sequence>
<dbReference type="InterPro" id="IPR033479">
    <property type="entry name" value="dCache_1"/>
</dbReference>
<dbReference type="Pfam" id="PF02743">
    <property type="entry name" value="dCache_1"/>
    <property type="match status" value="1"/>
</dbReference>
<dbReference type="EC" id="2.7.13.3" evidence="3"/>
<keyword evidence="12" id="KW-0902">Two-component regulatory system</keyword>
<feature type="transmembrane region" description="Helical" evidence="14">
    <location>
        <begin position="288"/>
        <end position="307"/>
    </location>
</feature>
<keyword evidence="6" id="KW-0808">Transferase</keyword>
<keyword evidence="13 14" id="KW-0472">Membrane</keyword>
<evidence type="ECO:0000256" key="9">
    <source>
        <dbReference type="ARBA" id="ARBA00022777"/>
    </source>
</evidence>
<evidence type="ECO:0000256" key="1">
    <source>
        <dbReference type="ARBA" id="ARBA00000085"/>
    </source>
</evidence>
<dbReference type="GO" id="GO:0005524">
    <property type="term" value="F:ATP binding"/>
    <property type="evidence" value="ECO:0007669"/>
    <property type="project" value="UniProtKB-KW"/>
</dbReference>
<protein>
    <recommendedName>
        <fullName evidence="3">histidine kinase</fullName>
        <ecNumber evidence="3">2.7.13.3</ecNumber>
    </recommendedName>
</protein>
<accession>A0A1H4AAH1</accession>
<dbReference type="GO" id="GO:0005886">
    <property type="term" value="C:plasma membrane"/>
    <property type="evidence" value="ECO:0007669"/>
    <property type="project" value="UniProtKB-SubCell"/>
</dbReference>
<evidence type="ECO:0000256" key="13">
    <source>
        <dbReference type="ARBA" id="ARBA00023136"/>
    </source>
</evidence>
<evidence type="ECO:0000256" key="10">
    <source>
        <dbReference type="ARBA" id="ARBA00022840"/>
    </source>
</evidence>
<dbReference type="InterPro" id="IPR036890">
    <property type="entry name" value="HATPase_C_sf"/>
</dbReference>
<evidence type="ECO:0000259" key="16">
    <source>
        <dbReference type="PROSITE" id="PS50885"/>
    </source>
</evidence>
<comment type="subcellular location">
    <subcellularLocation>
        <location evidence="2">Cell membrane</location>
        <topology evidence="2">Multi-pass membrane protein</topology>
    </subcellularLocation>
</comment>
<dbReference type="PANTHER" id="PTHR42713">
    <property type="entry name" value="HISTIDINE KINASE-RELATED"/>
    <property type="match status" value="1"/>
</dbReference>
<dbReference type="RefSeq" id="WP_093043492.1">
    <property type="nucleotide sequence ID" value="NZ_FNQR01000004.1"/>
</dbReference>
<dbReference type="AlphaFoldDB" id="A0A1H4AAH1"/>
<keyword evidence="11 14" id="KW-1133">Transmembrane helix</keyword>
<dbReference type="SUPFAM" id="SSF158472">
    <property type="entry name" value="HAMP domain-like"/>
    <property type="match status" value="1"/>
</dbReference>
<keyword evidence="8" id="KW-0547">Nucleotide-binding</keyword>
<keyword evidence="7 14" id="KW-0812">Transmembrane</keyword>
<dbReference type="GO" id="GO:0000155">
    <property type="term" value="F:phosphorelay sensor kinase activity"/>
    <property type="evidence" value="ECO:0007669"/>
    <property type="project" value="InterPro"/>
</dbReference>
<dbReference type="EMBL" id="FNQR01000004">
    <property type="protein sequence ID" value="SEA32937.1"/>
    <property type="molecule type" value="Genomic_DNA"/>
</dbReference>
<dbReference type="InterPro" id="IPR005467">
    <property type="entry name" value="His_kinase_dom"/>
</dbReference>
<evidence type="ECO:0000256" key="12">
    <source>
        <dbReference type="ARBA" id="ARBA00023012"/>
    </source>
</evidence>
<evidence type="ECO:0000256" key="2">
    <source>
        <dbReference type="ARBA" id="ARBA00004651"/>
    </source>
</evidence>
<dbReference type="PRINTS" id="PR00344">
    <property type="entry name" value="BCTRLSENSOR"/>
</dbReference>
<dbReference type="Gene3D" id="3.30.450.20">
    <property type="entry name" value="PAS domain"/>
    <property type="match status" value="1"/>
</dbReference>
<dbReference type="InterPro" id="IPR003660">
    <property type="entry name" value="HAMP_dom"/>
</dbReference>
<dbReference type="STRING" id="571932.SAMN05421743_10432"/>
<dbReference type="Pfam" id="PF00672">
    <property type="entry name" value="HAMP"/>
    <property type="match status" value="1"/>
</dbReference>
<comment type="catalytic activity">
    <reaction evidence="1">
        <text>ATP + protein L-histidine = ADP + protein N-phospho-L-histidine.</text>
        <dbReference type="EC" id="2.7.13.3"/>
    </reaction>
</comment>
<keyword evidence="4" id="KW-1003">Cell membrane</keyword>
<evidence type="ECO:0000256" key="6">
    <source>
        <dbReference type="ARBA" id="ARBA00022679"/>
    </source>
</evidence>
<keyword evidence="18" id="KW-1185">Reference proteome</keyword>
<keyword evidence="10" id="KW-0067">ATP-binding</keyword>
<dbReference type="InterPro" id="IPR010559">
    <property type="entry name" value="Sig_transdc_His_kin_internal"/>
</dbReference>
<dbReference type="Gene3D" id="6.10.340.10">
    <property type="match status" value="1"/>
</dbReference>
<dbReference type="InterPro" id="IPR003594">
    <property type="entry name" value="HATPase_dom"/>
</dbReference>
<evidence type="ECO:0000256" key="8">
    <source>
        <dbReference type="ARBA" id="ARBA00022741"/>
    </source>
</evidence>
<reference evidence="17 18" key="1">
    <citation type="submission" date="2016-10" db="EMBL/GenBank/DDBJ databases">
        <authorList>
            <person name="de Groot N.N."/>
        </authorList>
    </citation>
    <scope>NUCLEOTIDE SEQUENCE [LARGE SCALE GENOMIC DNA]</scope>
    <source>
        <strain evidence="17 18">CCM7597</strain>
    </source>
</reference>
<dbReference type="Proteomes" id="UP000198584">
    <property type="component" value="Unassembled WGS sequence"/>
</dbReference>
<dbReference type="PROSITE" id="PS50885">
    <property type="entry name" value="HAMP"/>
    <property type="match status" value="1"/>
</dbReference>
<evidence type="ECO:0000256" key="5">
    <source>
        <dbReference type="ARBA" id="ARBA00022553"/>
    </source>
</evidence>
<keyword evidence="5" id="KW-0597">Phosphoprotein</keyword>
<evidence type="ECO:0000313" key="18">
    <source>
        <dbReference type="Proteomes" id="UP000198584"/>
    </source>
</evidence>
<keyword evidence="9 17" id="KW-0418">Kinase</keyword>
<feature type="domain" description="Histidine kinase" evidence="15">
    <location>
        <begin position="468"/>
        <end position="580"/>
    </location>
</feature>
<dbReference type="PANTHER" id="PTHR42713:SF2">
    <property type="entry name" value="TWO-COMPONENT SENSOR KINASE YESM"/>
    <property type="match status" value="1"/>
</dbReference>
<evidence type="ECO:0000256" key="4">
    <source>
        <dbReference type="ARBA" id="ARBA00022475"/>
    </source>
</evidence>
<dbReference type="PROSITE" id="PS50109">
    <property type="entry name" value="HIS_KIN"/>
    <property type="match status" value="1"/>
</dbReference>
<dbReference type="InterPro" id="IPR051552">
    <property type="entry name" value="HptR"/>
</dbReference>
<gene>
    <name evidence="17" type="ORF">SAMN05421743_10432</name>
</gene>
<proteinExistence type="predicted"/>
<organism evidence="17 18">
    <name type="scientific">Thalassobacillus cyri</name>
    <dbReference type="NCBI Taxonomy" id="571932"/>
    <lineage>
        <taxon>Bacteria</taxon>
        <taxon>Bacillati</taxon>
        <taxon>Bacillota</taxon>
        <taxon>Bacilli</taxon>
        <taxon>Bacillales</taxon>
        <taxon>Bacillaceae</taxon>
        <taxon>Thalassobacillus</taxon>
    </lineage>
</organism>
<evidence type="ECO:0000256" key="14">
    <source>
        <dbReference type="SAM" id="Phobius"/>
    </source>
</evidence>
<dbReference type="Gene3D" id="3.30.565.10">
    <property type="entry name" value="Histidine kinase-like ATPase, C-terminal domain"/>
    <property type="match status" value="1"/>
</dbReference>
<dbReference type="SMART" id="SM00387">
    <property type="entry name" value="HATPase_c"/>
    <property type="match status" value="1"/>
</dbReference>
<dbReference type="CDD" id="cd06225">
    <property type="entry name" value="HAMP"/>
    <property type="match status" value="1"/>
</dbReference>
<dbReference type="OrthoDB" id="9776552at2"/>
<dbReference type="Pfam" id="PF02518">
    <property type="entry name" value="HATPase_c"/>
    <property type="match status" value="1"/>
</dbReference>
<evidence type="ECO:0000259" key="15">
    <source>
        <dbReference type="PROSITE" id="PS50109"/>
    </source>
</evidence>
<dbReference type="Pfam" id="PF06580">
    <property type="entry name" value="His_kinase"/>
    <property type="match status" value="1"/>
</dbReference>
<feature type="transmembrane region" description="Helical" evidence="14">
    <location>
        <begin position="15"/>
        <end position="36"/>
    </location>
</feature>
<evidence type="ECO:0000256" key="3">
    <source>
        <dbReference type="ARBA" id="ARBA00012438"/>
    </source>
</evidence>
<dbReference type="InterPro" id="IPR004358">
    <property type="entry name" value="Sig_transdc_His_kin-like_C"/>
</dbReference>
<name>A0A1H4AAH1_9BACI</name>
<evidence type="ECO:0000256" key="11">
    <source>
        <dbReference type="ARBA" id="ARBA00022989"/>
    </source>
</evidence>
<dbReference type="SUPFAM" id="SSF55874">
    <property type="entry name" value="ATPase domain of HSP90 chaperone/DNA topoisomerase II/histidine kinase"/>
    <property type="match status" value="1"/>
</dbReference>
<dbReference type="SMART" id="SM00304">
    <property type="entry name" value="HAMP"/>
    <property type="match status" value="1"/>
</dbReference>
<feature type="domain" description="HAMP" evidence="16">
    <location>
        <begin position="309"/>
        <end position="361"/>
    </location>
</feature>